<comment type="caution">
    <text evidence="1">The sequence shown here is derived from an EMBL/GenBank/DDBJ whole genome shotgun (WGS) entry which is preliminary data.</text>
</comment>
<dbReference type="EMBL" id="NJHN03000021">
    <property type="protein sequence ID" value="KAH9425188.1"/>
    <property type="molecule type" value="Genomic_DNA"/>
</dbReference>
<organism evidence="1 2">
    <name type="scientific">Dermatophagoides pteronyssinus</name>
    <name type="common">European house dust mite</name>
    <dbReference type="NCBI Taxonomy" id="6956"/>
    <lineage>
        <taxon>Eukaryota</taxon>
        <taxon>Metazoa</taxon>
        <taxon>Ecdysozoa</taxon>
        <taxon>Arthropoda</taxon>
        <taxon>Chelicerata</taxon>
        <taxon>Arachnida</taxon>
        <taxon>Acari</taxon>
        <taxon>Acariformes</taxon>
        <taxon>Sarcoptiformes</taxon>
        <taxon>Astigmata</taxon>
        <taxon>Psoroptidia</taxon>
        <taxon>Analgoidea</taxon>
        <taxon>Pyroglyphidae</taxon>
        <taxon>Dermatophagoidinae</taxon>
        <taxon>Dermatophagoides</taxon>
    </lineage>
</organism>
<evidence type="ECO:0000313" key="2">
    <source>
        <dbReference type="Proteomes" id="UP000887458"/>
    </source>
</evidence>
<proteinExistence type="predicted"/>
<evidence type="ECO:0000313" key="1">
    <source>
        <dbReference type="EMBL" id="KAH9425188.1"/>
    </source>
</evidence>
<reference evidence="1 2" key="1">
    <citation type="journal article" date="2018" name="J. Allergy Clin. Immunol.">
        <title>High-quality assembly of Dermatophagoides pteronyssinus genome and transcriptome reveals a wide range of novel allergens.</title>
        <authorList>
            <person name="Liu X.Y."/>
            <person name="Yang K.Y."/>
            <person name="Wang M.Q."/>
            <person name="Kwok J.S."/>
            <person name="Zeng X."/>
            <person name="Yang Z."/>
            <person name="Xiao X.J."/>
            <person name="Lau C.P."/>
            <person name="Li Y."/>
            <person name="Huang Z.M."/>
            <person name="Ba J.G."/>
            <person name="Yim A.K."/>
            <person name="Ouyang C.Y."/>
            <person name="Ngai S.M."/>
            <person name="Chan T.F."/>
            <person name="Leung E.L."/>
            <person name="Liu L."/>
            <person name="Liu Z.G."/>
            <person name="Tsui S.K."/>
        </authorList>
    </citation>
    <scope>NUCLEOTIDE SEQUENCE [LARGE SCALE GENOMIC DNA]</scope>
    <source>
        <strain evidence="1">Derp</strain>
    </source>
</reference>
<sequence length="91" mass="10955">MLRYHFEPLNKSQGFCYIDEVIIGRRRRQGVNCHIYQLDKLISPSFYCFLIKNLIKCDVKFRHLLLITLIFLSSCNNVIKRKDLFDWSINQ</sequence>
<gene>
    <name evidence="1" type="ORF">DERP_013419</name>
</gene>
<keyword evidence="2" id="KW-1185">Reference proteome</keyword>
<protein>
    <submittedName>
        <fullName evidence="1">Uncharacterized protein</fullName>
    </submittedName>
</protein>
<reference evidence="1 2" key="2">
    <citation type="journal article" date="2022" name="Mol. Biol. Evol.">
        <title>Comparative Genomics Reveals Insights into the Divergent Evolution of Astigmatic Mites and Household Pest Adaptations.</title>
        <authorList>
            <person name="Xiong Q."/>
            <person name="Wan A.T."/>
            <person name="Liu X."/>
            <person name="Fung C.S."/>
            <person name="Xiao X."/>
            <person name="Malainual N."/>
            <person name="Hou J."/>
            <person name="Wang L."/>
            <person name="Wang M."/>
            <person name="Yang K.Y."/>
            <person name="Cui Y."/>
            <person name="Leung E.L."/>
            <person name="Nong W."/>
            <person name="Shin S.K."/>
            <person name="Au S.W."/>
            <person name="Jeong K.Y."/>
            <person name="Chew F.T."/>
            <person name="Hui J.H."/>
            <person name="Leung T.F."/>
            <person name="Tungtrongchitr A."/>
            <person name="Zhong N."/>
            <person name="Liu Z."/>
            <person name="Tsui S.K."/>
        </authorList>
    </citation>
    <scope>NUCLEOTIDE SEQUENCE [LARGE SCALE GENOMIC DNA]</scope>
    <source>
        <strain evidence="1">Derp</strain>
    </source>
</reference>
<accession>A0ABQ8JRG0</accession>
<dbReference type="Proteomes" id="UP000887458">
    <property type="component" value="Unassembled WGS sequence"/>
</dbReference>
<name>A0ABQ8JRG0_DERPT</name>